<reference evidence="2 3" key="1">
    <citation type="submission" date="2019-08" db="EMBL/GenBank/DDBJ databases">
        <title>Complete genome sequence of Candidatus Uab amorphum.</title>
        <authorList>
            <person name="Shiratori T."/>
            <person name="Suzuki S."/>
            <person name="Kakizawa Y."/>
            <person name="Ishida K."/>
        </authorList>
    </citation>
    <scope>NUCLEOTIDE SEQUENCE [LARGE SCALE GENOMIC DNA]</scope>
    <source>
        <strain evidence="2 3">SRT547</strain>
    </source>
</reference>
<sequence>MTHKTISIKEAAKIKKTSIPTIMNWIGNKIIAEKNPRWIVLVDECFKEAKKGKSLGKDLQKKVAFVSQKIAAGTSMKEAVVAYEGKADQGTTQIVVNTVTKKDEKNWGVGQDVLWCDTKNKSNRMGVICNIKKRVQVQFQNGEKSWVAKSNLRVLNEPAKFYSPQIMKKSTTAIPKPNFLEKKVCELEQQILALQEEVRRSIAERDKARAYRIDLENEKNEMRTQIVALQEDVEEKKEVIQTQKSQIEELKERLYEQHSRANRSEFENEKLAKALAEYRNDLSDTRAELEQTMALKHYNQVEKLSLQDQIAERAEQVVYIPSNSNIAKRREEDIAAGKPVSDNIQVIDVEALQQQLFRQAKEKYKNHAFVKVMNETLRKKAENEKKVESEI</sequence>
<dbReference type="Proteomes" id="UP000326354">
    <property type="component" value="Chromosome"/>
</dbReference>
<accession>A0A5S9IJT2</accession>
<evidence type="ECO:0000313" key="3">
    <source>
        <dbReference type="Proteomes" id="UP000326354"/>
    </source>
</evidence>
<organism evidence="2 3">
    <name type="scientific">Uabimicrobium amorphum</name>
    <dbReference type="NCBI Taxonomy" id="2596890"/>
    <lineage>
        <taxon>Bacteria</taxon>
        <taxon>Pseudomonadati</taxon>
        <taxon>Planctomycetota</taxon>
        <taxon>Candidatus Uabimicrobiia</taxon>
        <taxon>Candidatus Uabimicrobiales</taxon>
        <taxon>Candidatus Uabimicrobiaceae</taxon>
        <taxon>Candidatus Uabimicrobium</taxon>
    </lineage>
</organism>
<dbReference type="AlphaFoldDB" id="A0A5S9IJT2"/>
<gene>
    <name evidence="2" type="ORF">UABAM_01504</name>
</gene>
<dbReference type="RefSeq" id="WP_368238879.1">
    <property type="nucleotide sequence ID" value="NZ_JAZFBD010000009.1"/>
</dbReference>
<dbReference type="KEGG" id="uam:UABAM_01504"/>
<keyword evidence="1" id="KW-0175">Coiled coil</keyword>
<keyword evidence="3" id="KW-1185">Reference proteome</keyword>
<feature type="coiled-coil region" evidence="1">
    <location>
        <begin position="205"/>
        <end position="295"/>
    </location>
</feature>
<name>A0A5S9IJT2_UABAM</name>
<proteinExistence type="predicted"/>
<evidence type="ECO:0000313" key="2">
    <source>
        <dbReference type="EMBL" id="BBM83153.1"/>
    </source>
</evidence>
<evidence type="ECO:0000256" key="1">
    <source>
        <dbReference type="SAM" id="Coils"/>
    </source>
</evidence>
<protein>
    <submittedName>
        <fullName evidence="2">Uncharacterized protein</fullName>
    </submittedName>
</protein>
<dbReference type="EMBL" id="AP019860">
    <property type="protein sequence ID" value="BBM83153.1"/>
    <property type="molecule type" value="Genomic_DNA"/>
</dbReference>